<feature type="binding site" evidence="5">
    <location>
        <position position="97"/>
    </location>
    <ligand>
        <name>[4Fe-4S] cluster</name>
        <dbReference type="ChEBI" id="CHEBI:49883"/>
        <note>4Fe-4S-S-AdoMet</note>
    </ligand>
</feature>
<dbReference type="EMBL" id="AP017928">
    <property type="protein sequence ID" value="BBA35748.1"/>
    <property type="molecule type" value="Genomic_DNA"/>
</dbReference>
<gene>
    <name evidence="7" type="ORF">sS8_3811</name>
</gene>
<dbReference type="Pfam" id="PF04055">
    <property type="entry name" value="Radical_SAM"/>
    <property type="match status" value="1"/>
</dbReference>
<reference evidence="7 8" key="1">
    <citation type="submission" date="2016-12" db="EMBL/GenBank/DDBJ databases">
        <title>Genome sequencing of Methylocaldum marinum.</title>
        <authorList>
            <person name="Takeuchi M."/>
            <person name="Kamagata Y."/>
            <person name="Hiraoka S."/>
            <person name="Oshima K."/>
            <person name="Hattori M."/>
            <person name="Iwasaki W."/>
        </authorList>
    </citation>
    <scope>NUCLEOTIDE SEQUENCE [LARGE SCALE GENOMIC DNA]</scope>
    <source>
        <strain evidence="7 8">S8</strain>
    </source>
</reference>
<dbReference type="InterPro" id="IPR007197">
    <property type="entry name" value="rSAM"/>
</dbReference>
<dbReference type="InterPro" id="IPR016431">
    <property type="entry name" value="Pyrv-formate_lyase-activ_prd"/>
</dbReference>
<dbReference type="InterPro" id="IPR058240">
    <property type="entry name" value="rSAM_sf"/>
</dbReference>
<dbReference type="PIRSF" id="PIRSF004869">
    <property type="entry name" value="PflX_prd"/>
    <property type="match status" value="1"/>
</dbReference>
<name>A0A250KVQ3_9GAMM</name>
<evidence type="ECO:0000256" key="1">
    <source>
        <dbReference type="ARBA" id="ARBA00022691"/>
    </source>
</evidence>
<evidence type="ECO:0000313" key="8">
    <source>
        <dbReference type="Proteomes" id="UP000266313"/>
    </source>
</evidence>
<keyword evidence="3 5" id="KW-0408">Iron</keyword>
<keyword evidence="4 5" id="KW-0411">Iron-sulfur</keyword>
<feature type="domain" description="Radical SAM core" evidence="6">
    <location>
        <begin position="85"/>
        <end position="214"/>
    </location>
</feature>
<dbReference type="GO" id="GO:0003824">
    <property type="term" value="F:catalytic activity"/>
    <property type="evidence" value="ECO:0007669"/>
    <property type="project" value="InterPro"/>
</dbReference>
<dbReference type="CDD" id="cd01335">
    <property type="entry name" value="Radical_SAM"/>
    <property type="match status" value="1"/>
</dbReference>
<dbReference type="OrthoDB" id="9782387at2"/>
<comment type="cofactor">
    <cofactor evidence="5">
        <name>[4Fe-4S] cluster</name>
        <dbReference type="ChEBI" id="CHEBI:49883"/>
    </cofactor>
    <text evidence="5">Binds 1 [4Fe-4S] cluster. The cluster is coordinated with 3 cysteines and an exchangeable S-adenosyl-L-methionine.</text>
</comment>
<keyword evidence="1 5" id="KW-0949">S-adenosyl-L-methionine</keyword>
<feature type="binding site" evidence="5">
    <location>
        <position position="90"/>
    </location>
    <ligand>
        <name>[4Fe-4S] cluster</name>
        <dbReference type="ChEBI" id="CHEBI:49883"/>
        <note>4Fe-4S-S-AdoMet</note>
    </ligand>
</feature>
<keyword evidence="2 5" id="KW-0479">Metal-binding</keyword>
<dbReference type="PANTHER" id="PTHR43075">
    <property type="entry name" value="FORMATE LYASE ACTIVATING ENZYME, PUTATIVE (AFU_ORTHOLOGUE AFUA_2G15630)-RELATED"/>
    <property type="match status" value="1"/>
</dbReference>
<dbReference type="Gene3D" id="3.20.20.70">
    <property type="entry name" value="Aldolase class I"/>
    <property type="match status" value="1"/>
</dbReference>
<dbReference type="Proteomes" id="UP000266313">
    <property type="component" value="Chromosome"/>
</dbReference>
<dbReference type="SFLD" id="SFLDS00029">
    <property type="entry name" value="Radical_SAM"/>
    <property type="match status" value="1"/>
</dbReference>
<organism evidence="7 8">
    <name type="scientific">Methylocaldum marinum</name>
    <dbReference type="NCBI Taxonomy" id="1432792"/>
    <lineage>
        <taxon>Bacteria</taxon>
        <taxon>Pseudomonadati</taxon>
        <taxon>Pseudomonadota</taxon>
        <taxon>Gammaproteobacteria</taxon>
        <taxon>Methylococcales</taxon>
        <taxon>Methylococcaceae</taxon>
        <taxon>Methylocaldum</taxon>
    </lineage>
</organism>
<accession>A0A250KVQ3</accession>
<dbReference type="GO" id="GO:0046872">
    <property type="term" value="F:metal ion binding"/>
    <property type="evidence" value="ECO:0007669"/>
    <property type="project" value="UniProtKB-KW"/>
</dbReference>
<evidence type="ECO:0000256" key="2">
    <source>
        <dbReference type="ARBA" id="ARBA00022723"/>
    </source>
</evidence>
<evidence type="ECO:0000259" key="6">
    <source>
        <dbReference type="Pfam" id="PF04055"/>
    </source>
</evidence>
<keyword evidence="8" id="KW-1185">Reference proteome</keyword>
<dbReference type="SUPFAM" id="SSF102114">
    <property type="entry name" value="Radical SAM enzymes"/>
    <property type="match status" value="1"/>
</dbReference>
<dbReference type="InterPro" id="IPR013785">
    <property type="entry name" value="Aldolase_TIM"/>
</dbReference>
<dbReference type="SFLD" id="SFLDG01099">
    <property type="entry name" value="Uncharacterised_Radical_SAM_Su"/>
    <property type="match status" value="1"/>
</dbReference>
<proteinExistence type="predicted"/>
<evidence type="ECO:0000256" key="4">
    <source>
        <dbReference type="ARBA" id="ARBA00023014"/>
    </source>
</evidence>
<dbReference type="GO" id="GO:0051536">
    <property type="term" value="F:iron-sulfur cluster binding"/>
    <property type="evidence" value="ECO:0007669"/>
    <property type="project" value="UniProtKB-KW"/>
</dbReference>
<sequence length="316" mass="35993">MKNVSERFRAAYLGLLENGELEQRVRIARQHLQSCDLCARYCRVDRLRTTQGVVCRTGDRAVVYSYGPHRGEEDVLRGCNGSGTIFFSWCNMRCEFCQNWEISQKGEGREVEPEQLAAMMLDLQARGCHNINFVTPSHVVAQILAATLIAARQGLKLPLVYNSGGYDSPEALALLDGVIDVYMPDMKYGDSVTAHRYSHVRNYWEFSRAAVKEMYRQVGDLRLDDNGLAYHGLLVRHLVLPAGLAGTENVLEFITREISTETYLNLMGQYYPCYRAEERPELARPITAAEYREALDIARRFGLARQDRISRRGRLL</sequence>
<evidence type="ECO:0000256" key="5">
    <source>
        <dbReference type="PIRSR" id="PIRSR004869-50"/>
    </source>
</evidence>
<dbReference type="KEGG" id="mmai:sS8_3811"/>
<protein>
    <submittedName>
        <fullName evidence="7">Radical SAM domain-containing protein</fullName>
    </submittedName>
</protein>
<evidence type="ECO:0000313" key="7">
    <source>
        <dbReference type="EMBL" id="BBA35748.1"/>
    </source>
</evidence>
<dbReference type="InterPro" id="IPR040085">
    <property type="entry name" value="MJ0674-like"/>
</dbReference>
<evidence type="ECO:0000256" key="3">
    <source>
        <dbReference type="ARBA" id="ARBA00023004"/>
    </source>
</evidence>
<feature type="binding site" evidence="5">
    <location>
        <position position="94"/>
    </location>
    <ligand>
        <name>[4Fe-4S] cluster</name>
        <dbReference type="ChEBI" id="CHEBI:49883"/>
        <note>4Fe-4S-S-AdoMet</note>
    </ligand>
</feature>
<dbReference type="PANTHER" id="PTHR43075:SF1">
    <property type="entry name" value="FORMATE LYASE ACTIVATING ENZYME, PUTATIVE (AFU_ORTHOLOGUE AFUA_2G15630)-RELATED"/>
    <property type="match status" value="1"/>
</dbReference>
<dbReference type="AlphaFoldDB" id="A0A250KVQ3"/>